<dbReference type="EMBL" id="MU251257">
    <property type="protein sequence ID" value="KAG9253551.1"/>
    <property type="molecule type" value="Genomic_DNA"/>
</dbReference>
<dbReference type="Gene3D" id="3.30.70.1730">
    <property type="match status" value="1"/>
</dbReference>
<organism evidence="2 3">
    <name type="scientific">Emericellopsis atlantica</name>
    <dbReference type="NCBI Taxonomy" id="2614577"/>
    <lineage>
        <taxon>Eukaryota</taxon>
        <taxon>Fungi</taxon>
        <taxon>Dikarya</taxon>
        <taxon>Ascomycota</taxon>
        <taxon>Pezizomycotina</taxon>
        <taxon>Sordariomycetes</taxon>
        <taxon>Hypocreomycetidae</taxon>
        <taxon>Hypocreales</taxon>
        <taxon>Bionectriaceae</taxon>
        <taxon>Emericellopsis</taxon>
    </lineage>
</organism>
<keyword evidence="3" id="KW-1185">Reference proteome</keyword>
<evidence type="ECO:0008006" key="4">
    <source>
        <dbReference type="Google" id="ProtNLM"/>
    </source>
</evidence>
<dbReference type="InterPro" id="IPR047865">
    <property type="entry name" value="Ribosomal_uL10_bac_type"/>
</dbReference>
<evidence type="ECO:0000256" key="1">
    <source>
        <dbReference type="ARBA" id="ARBA00008889"/>
    </source>
</evidence>
<evidence type="ECO:0000313" key="3">
    <source>
        <dbReference type="Proteomes" id="UP000887229"/>
    </source>
</evidence>
<gene>
    <name evidence="2" type="ORF">F5Z01DRAFT_145191</name>
</gene>
<dbReference type="SUPFAM" id="SSF160369">
    <property type="entry name" value="Ribosomal protein L10-like"/>
    <property type="match status" value="1"/>
</dbReference>
<proteinExistence type="inferred from homology"/>
<dbReference type="RefSeq" id="XP_046117475.1">
    <property type="nucleotide sequence ID" value="XM_046257690.1"/>
</dbReference>
<accession>A0A9P7ZKU5</accession>
<comment type="similarity">
    <text evidence="1">Belongs to the universal ribosomal protein uL10 family.</text>
</comment>
<dbReference type="PANTHER" id="PTHR11560">
    <property type="entry name" value="39S RIBOSOMAL PROTEIN L10, MITOCHONDRIAL"/>
    <property type="match status" value="1"/>
</dbReference>
<reference evidence="2" key="1">
    <citation type="journal article" date="2021" name="IMA Fungus">
        <title>Genomic characterization of three marine fungi, including Emericellopsis atlantica sp. nov. with signatures of a generalist lifestyle and marine biomass degradation.</title>
        <authorList>
            <person name="Hagestad O.C."/>
            <person name="Hou L."/>
            <person name="Andersen J.H."/>
            <person name="Hansen E.H."/>
            <person name="Altermark B."/>
            <person name="Li C."/>
            <person name="Kuhnert E."/>
            <person name="Cox R.J."/>
            <person name="Crous P.W."/>
            <person name="Spatafora J.W."/>
            <person name="Lail K."/>
            <person name="Amirebrahimi M."/>
            <person name="Lipzen A."/>
            <person name="Pangilinan J."/>
            <person name="Andreopoulos W."/>
            <person name="Hayes R.D."/>
            <person name="Ng V."/>
            <person name="Grigoriev I.V."/>
            <person name="Jackson S.A."/>
            <person name="Sutton T.D.S."/>
            <person name="Dobson A.D.W."/>
            <person name="Rama T."/>
        </authorList>
    </citation>
    <scope>NUCLEOTIDE SEQUENCE</scope>
    <source>
        <strain evidence="2">TS7</strain>
    </source>
</reference>
<dbReference type="OrthoDB" id="360689at2759"/>
<comment type="caution">
    <text evidence="2">The sequence shown here is derived from an EMBL/GenBank/DDBJ whole genome shotgun (WGS) entry which is preliminary data.</text>
</comment>
<dbReference type="Proteomes" id="UP000887229">
    <property type="component" value="Unassembled WGS sequence"/>
</dbReference>
<dbReference type="AlphaFoldDB" id="A0A9P7ZKU5"/>
<dbReference type="InterPro" id="IPR043141">
    <property type="entry name" value="Ribosomal_uL10-like_sf"/>
</dbReference>
<dbReference type="GeneID" id="70288593"/>
<protein>
    <recommendedName>
        <fullName evidence="4">Ribosomal protein YmL11, mitochondrial</fullName>
    </recommendedName>
</protein>
<sequence length="333" mass="35658">MVCGLSQAARPCVQHWAREAPSIRSWCARSAFTTASRSQYAALAIPRAAATTVEYVPSTKPPSARPVETRKTQMIRAYTSMLRSTPLILFFQHNNLTAVEWASIRRELDKALRSVPPSNGDLDIADQVKLSVLRTNMLDVALKIIEFHDAEAASASASTPRTAKGPLVHDLSAVAYDTIKNTPIPTSSAYAQIEPLLVGPLAALTIPAVSPQHLAAALSVLSPVPKKFPAPKKSKNPGYHEPTCQSALAKLFMVGGRIEGRIFDQAGVQWVGAIDGGLDGLRAQLVHLLQSAGLGVTTALEGGSKSLWLTLESRRAQLDEENGDKPNEGNQGS</sequence>
<name>A0A9P7ZKU5_9HYPO</name>
<evidence type="ECO:0000313" key="2">
    <source>
        <dbReference type="EMBL" id="KAG9253551.1"/>
    </source>
</evidence>